<keyword evidence="1" id="KW-0808">Transferase</keyword>
<dbReference type="Proteomes" id="UP000094776">
    <property type="component" value="Chromosome 2"/>
</dbReference>
<accession>A0A1B4Q445</accession>
<dbReference type="Gene3D" id="3.40.50.300">
    <property type="entry name" value="P-loop containing nucleotide triphosphate hydrolases"/>
    <property type="match status" value="1"/>
</dbReference>
<dbReference type="SUPFAM" id="SSF52540">
    <property type="entry name" value="P-loop containing nucleoside triphosphate hydrolases"/>
    <property type="match status" value="1"/>
</dbReference>
<reference evidence="1 2" key="1">
    <citation type="submission" date="2015-12" db="EMBL/GenBank/DDBJ databases">
        <title>Diversity of Burkholderia near neighbor genomes.</title>
        <authorList>
            <person name="Sahl J."/>
            <person name="Wagner D."/>
            <person name="Keim P."/>
        </authorList>
    </citation>
    <scope>NUCLEOTIDE SEQUENCE [LARGE SCALE GENOMIC DNA]</scope>
    <source>
        <strain evidence="1 2">MSMB1184WGS</strain>
    </source>
</reference>
<evidence type="ECO:0000313" key="2">
    <source>
        <dbReference type="Proteomes" id="UP000094776"/>
    </source>
</evidence>
<sequence>MPPLTVIHLNGPINSGKTTIGLALARVLPDARFIDGDDHDAPEDAPFDVQWAIALERIVRCIAEERKRFLVVAYPIGDMEFERLRAACGARSARLFVATLAPPEAVALSDRGERVLTDWERERIAQMYREGYASRPFSDCLVDTARLSADACAADIARRVEAGFSRLFRPGSSQ</sequence>
<dbReference type="GO" id="GO:0016301">
    <property type="term" value="F:kinase activity"/>
    <property type="evidence" value="ECO:0007669"/>
    <property type="project" value="UniProtKB-KW"/>
</dbReference>
<keyword evidence="1" id="KW-0418">Kinase</keyword>
<organism evidence="1 2">
    <name type="scientific">Burkholderia cepacia</name>
    <name type="common">Pseudomonas cepacia</name>
    <dbReference type="NCBI Taxonomy" id="292"/>
    <lineage>
        <taxon>Bacteria</taxon>
        <taxon>Pseudomonadati</taxon>
        <taxon>Pseudomonadota</taxon>
        <taxon>Betaproteobacteria</taxon>
        <taxon>Burkholderiales</taxon>
        <taxon>Burkholderiaceae</taxon>
        <taxon>Burkholderia</taxon>
        <taxon>Burkholderia cepacia complex</taxon>
    </lineage>
</organism>
<dbReference type="AlphaFoldDB" id="A0A1B4Q445"/>
<dbReference type="EMBL" id="CP013444">
    <property type="protein sequence ID" value="AOK20956.1"/>
    <property type="molecule type" value="Genomic_DNA"/>
</dbReference>
<name>A0A1B4Q445_BURCE</name>
<proteinExistence type="predicted"/>
<protein>
    <submittedName>
        <fullName evidence="1">Shikimate kinase</fullName>
    </submittedName>
</protein>
<gene>
    <name evidence="1" type="ORF">WT26_23190</name>
</gene>
<dbReference type="InterPro" id="IPR027417">
    <property type="entry name" value="P-loop_NTPase"/>
</dbReference>
<evidence type="ECO:0000313" key="1">
    <source>
        <dbReference type="EMBL" id="AOK20956.1"/>
    </source>
</evidence>
<dbReference type="RefSeq" id="WP_069275118.1">
    <property type="nucleotide sequence ID" value="NZ_CP013444.1"/>
</dbReference>